<dbReference type="Proteomes" id="UP000629371">
    <property type="component" value="Unassembled WGS sequence"/>
</dbReference>
<gene>
    <name evidence="2" type="ORF">JK360_29580</name>
</gene>
<feature type="domain" description="Insertion element IS402-like" evidence="1">
    <location>
        <begin position="1"/>
        <end position="39"/>
    </location>
</feature>
<name>A0ABS1N0H5_9ACTN</name>
<comment type="caution">
    <text evidence="2">The sequence shown here is derived from an EMBL/GenBank/DDBJ whole genome shotgun (WGS) entry which is preliminary data.</text>
</comment>
<evidence type="ECO:0000313" key="3">
    <source>
        <dbReference type="Proteomes" id="UP000629371"/>
    </source>
</evidence>
<dbReference type="InterPro" id="IPR025161">
    <property type="entry name" value="IS402-like_dom"/>
</dbReference>
<dbReference type="PANTHER" id="PTHR46637:SF1">
    <property type="entry name" value="BLL5188 PROTEIN"/>
    <property type="match status" value="1"/>
</dbReference>
<keyword evidence="3" id="KW-1185">Reference proteome</keyword>
<accession>A0ABS1N0H5</accession>
<evidence type="ECO:0000259" key="1">
    <source>
        <dbReference type="Pfam" id="PF13340"/>
    </source>
</evidence>
<dbReference type="EMBL" id="JAERRI010000019">
    <property type="protein sequence ID" value="MBL1093431.1"/>
    <property type="molecule type" value="Genomic_DNA"/>
</dbReference>
<evidence type="ECO:0000313" key="2">
    <source>
        <dbReference type="EMBL" id="MBL1093431.1"/>
    </source>
</evidence>
<dbReference type="PANTHER" id="PTHR46637">
    <property type="entry name" value="TIS1421-TRANSPOSASE PROTEIN A"/>
    <property type="match status" value="1"/>
</dbReference>
<organism evidence="2 3">
    <name type="scientific">Streptomyces siderophoricus</name>
    <dbReference type="NCBI Taxonomy" id="2802281"/>
    <lineage>
        <taxon>Bacteria</taxon>
        <taxon>Bacillati</taxon>
        <taxon>Actinomycetota</taxon>
        <taxon>Actinomycetes</taxon>
        <taxon>Kitasatosporales</taxon>
        <taxon>Streptomycetaceae</taxon>
        <taxon>Streptomyces</taxon>
    </lineage>
</organism>
<dbReference type="Pfam" id="PF13340">
    <property type="entry name" value="DUF4096"/>
    <property type="match status" value="1"/>
</dbReference>
<proteinExistence type="predicted"/>
<sequence>MEGLIWRFRTGSPCRDVPEAFGTWSTVYDRFAQWRDPGCSPP</sequence>
<dbReference type="InterPro" id="IPR052909">
    <property type="entry name" value="Transposase_6_like"/>
</dbReference>
<protein>
    <submittedName>
        <fullName evidence="2">Transposase</fullName>
    </submittedName>
</protein>
<reference evidence="2 3" key="1">
    <citation type="submission" date="2021-01" db="EMBL/GenBank/DDBJ databases">
        <title>WGS of actinomycetes isolated from Thailand.</title>
        <authorList>
            <person name="Thawai C."/>
        </authorList>
    </citation>
    <scope>NUCLEOTIDE SEQUENCE [LARGE SCALE GENOMIC DNA]</scope>
    <source>
        <strain evidence="2 3">CH9-7</strain>
    </source>
</reference>